<dbReference type="AlphaFoldDB" id="A0AAV7WPT0"/>
<gene>
    <name evidence="1" type="ORF">NDU88_003566</name>
</gene>
<organism evidence="1 2">
    <name type="scientific">Pleurodeles waltl</name>
    <name type="common">Iberian ribbed newt</name>
    <dbReference type="NCBI Taxonomy" id="8319"/>
    <lineage>
        <taxon>Eukaryota</taxon>
        <taxon>Metazoa</taxon>
        <taxon>Chordata</taxon>
        <taxon>Craniata</taxon>
        <taxon>Vertebrata</taxon>
        <taxon>Euteleostomi</taxon>
        <taxon>Amphibia</taxon>
        <taxon>Batrachia</taxon>
        <taxon>Caudata</taxon>
        <taxon>Salamandroidea</taxon>
        <taxon>Salamandridae</taxon>
        <taxon>Pleurodelinae</taxon>
        <taxon>Pleurodeles</taxon>
    </lineage>
</organism>
<accession>A0AAV7WPT0</accession>
<name>A0AAV7WPT0_PLEWA</name>
<sequence>MSKTHVHEQALIILSFAHHIARLPALLSDCKTREEGMKENILPHAARLLKYVSRRCRYSAAPAPGFSQGSSPRHKSAVNMADETLREMKEAAPVGSSRYQQLLLVSQVMRDSTRDLRRAKEPMGALL</sequence>
<proteinExistence type="predicted"/>
<keyword evidence="2" id="KW-1185">Reference proteome</keyword>
<protein>
    <submittedName>
        <fullName evidence="1">Uncharacterized protein</fullName>
    </submittedName>
</protein>
<reference evidence="1" key="1">
    <citation type="journal article" date="2022" name="bioRxiv">
        <title>Sequencing and chromosome-scale assembly of the giantPleurodeles waltlgenome.</title>
        <authorList>
            <person name="Brown T."/>
            <person name="Elewa A."/>
            <person name="Iarovenko S."/>
            <person name="Subramanian E."/>
            <person name="Araus A.J."/>
            <person name="Petzold A."/>
            <person name="Susuki M."/>
            <person name="Suzuki K.-i.T."/>
            <person name="Hayashi T."/>
            <person name="Toyoda A."/>
            <person name="Oliveira C."/>
            <person name="Osipova E."/>
            <person name="Leigh N.D."/>
            <person name="Simon A."/>
            <person name="Yun M.H."/>
        </authorList>
    </citation>
    <scope>NUCLEOTIDE SEQUENCE</scope>
    <source>
        <strain evidence="1">20211129_DDA</strain>
        <tissue evidence="1">Liver</tissue>
    </source>
</reference>
<dbReference type="Proteomes" id="UP001066276">
    <property type="component" value="Chromosome 1_1"/>
</dbReference>
<comment type="caution">
    <text evidence="1">The sequence shown here is derived from an EMBL/GenBank/DDBJ whole genome shotgun (WGS) entry which is preliminary data.</text>
</comment>
<evidence type="ECO:0000313" key="2">
    <source>
        <dbReference type="Proteomes" id="UP001066276"/>
    </source>
</evidence>
<dbReference type="EMBL" id="JANPWB010000001">
    <property type="protein sequence ID" value="KAJ1215960.1"/>
    <property type="molecule type" value="Genomic_DNA"/>
</dbReference>
<evidence type="ECO:0000313" key="1">
    <source>
        <dbReference type="EMBL" id="KAJ1215960.1"/>
    </source>
</evidence>